<reference evidence="1" key="1">
    <citation type="submission" date="2021-05" db="EMBL/GenBank/DDBJ databases">
        <authorList>
            <person name="Alioto T."/>
            <person name="Alioto T."/>
            <person name="Gomez Garrido J."/>
        </authorList>
    </citation>
    <scope>NUCLEOTIDE SEQUENCE</scope>
</reference>
<dbReference type="EMBL" id="HBUF01629941">
    <property type="protein sequence ID" value="CAG6782986.1"/>
    <property type="molecule type" value="Transcribed_RNA"/>
</dbReference>
<protein>
    <submittedName>
        <fullName evidence="1">Uncharacterized protein</fullName>
    </submittedName>
</protein>
<sequence>MTLLFLVEQAPLMPAIQDHMSGQHLKLFPSCNAAGSSTAGIGTGFNIVVRHIVMLFIIQCRSCCWVRTQILWNDSARLLGTHFGSHATKHSGRDLCDTSSS</sequence>
<evidence type="ECO:0000313" key="1">
    <source>
        <dbReference type="EMBL" id="CAG6782986.1"/>
    </source>
</evidence>
<proteinExistence type="predicted"/>
<name>A0A8D9BFP6_9HEMI</name>
<organism evidence="1">
    <name type="scientific">Cacopsylla melanoneura</name>
    <dbReference type="NCBI Taxonomy" id="428564"/>
    <lineage>
        <taxon>Eukaryota</taxon>
        <taxon>Metazoa</taxon>
        <taxon>Ecdysozoa</taxon>
        <taxon>Arthropoda</taxon>
        <taxon>Hexapoda</taxon>
        <taxon>Insecta</taxon>
        <taxon>Pterygota</taxon>
        <taxon>Neoptera</taxon>
        <taxon>Paraneoptera</taxon>
        <taxon>Hemiptera</taxon>
        <taxon>Sternorrhyncha</taxon>
        <taxon>Psylloidea</taxon>
        <taxon>Psyllidae</taxon>
        <taxon>Psyllinae</taxon>
        <taxon>Cacopsylla</taxon>
    </lineage>
</organism>
<accession>A0A8D9BFP6</accession>
<dbReference type="AlphaFoldDB" id="A0A8D9BFP6"/>